<protein>
    <submittedName>
        <fullName evidence="1">Uncharacterized protein</fullName>
    </submittedName>
</protein>
<organism evidence="1 2">
    <name type="scientific">Candidatus Gottesmanbacteria bacterium GW2011_GWB1_49_7</name>
    <dbReference type="NCBI Taxonomy" id="1618448"/>
    <lineage>
        <taxon>Bacteria</taxon>
        <taxon>Candidatus Gottesmaniibacteriota</taxon>
    </lineage>
</organism>
<accession>A0A0G1W376</accession>
<evidence type="ECO:0000313" key="2">
    <source>
        <dbReference type="Proteomes" id="UP000034588"/>
    </source>
</evidence>
<dbReference type="Proteomes" id="UP000034588">
    <property type="component" value="Unassembled WGS sequence"/>
</dbReference>
<proteinExistence type="predicted"/>
<evidence type="ECO:0000313" key="1">
    <source>
        <dbReference type="EMBL" id="KKW13201.1"/>
    </source>
</evidence>
<dbReference type="AlphaFoldDB" id="A0A0G1W376"/>
<reference evidence="1 2" key="1">
    <citation type="journal article" date="2015" name="Nature">
        <title>rRNA introns, odd ribosomes, and small enigmatic genomes across a large radiation of phyla.</title>
        <authorList>
            <person name="Brown C.T."/>
            <person name="Hug L.A."/>
            <person name="Thomas B.C."/>
            <person name="Sharon I."/>
            <person name="Castelle C.J."/>
            <person name="Singh A."/>
            <person name="Wilkins M.J."/>
            <person name="Williams K.H."/>
            <person name="Banfield J.F."/>
        </authorList>
    </citation>
    <scope>NUCLEOTIDE SEQUENCE [LARGE SCALE GENOMIC DNA]</scope>
</reference>
<name>A0A0G1W376_9BACT</name>
<gene>
    <name evidence="1" type="ORF">UY48_C0003G0023</name>
</gene>
<sequence>MDESDVAPGDLDTAVDFKYSAWGRTKDKKKRRGNRTNGYGESGVQRLLHRRSSCLDCVLIETPNHMTIRLCEKHMQVCRMASGR</sequence>
<dbReference type="EMBL" id="LCQD01000003">
    <property type="protein sequence ID" value="KKW13201.1"/>
    <property type="molecule type" value="Genomic_DNA"/>
</dbReference>
<comment type="caution">
    <text evidence="1">The sequence shown here is derived from an EMBL/GenBank/DDBJ whole genome shotgun (WGS) entry which is preliminary data.</text>
</comment>